<evidence type="ECO:0000256" key="2">
    <source>
        <dbReference type="ARBA" id="ARBA00004123"/>
    </source>
</evidence>
<keyword evidence="8 13" id="KW-0804">Transcription</keyword>
<keyword evidence="17" id="KW-1185">Reference proteome</keyword>
<dbReference type="Gene3D" id="1.10.260.40">
    <property type="entry name" value="lambda repressor-like DNA-binding domains"/>
    <property type="match status" value="1"/>
</dbReference>
<keyword evidence="7" id="KW-0010">Activator</keyword>
<dbReference type="FunFam" id="1.10.10.60:FF:000150">
    <property type="entry name" value="POU domain protein"/>
    <property type="match status" value="1"/>
</dbReference>
<dbReference type="Pfam" id="PF00046">
    <property type="entry name" value="Homeodomain"/>
    <property type="match status" value="1"/>
</dbReference>
<dbReference type="InParanoid" id="H2S6X6"/>
<comment type="subcellular location">
    <subcellularLocation>
        <location evidence="2 11 12">Nucleus</location>
    </subcellularLocation>
</comment>
<reference evidence="16 17" key="1">
    <citation type="journal article" date="2011" name="Genome Biol. Evol.">
        <title>Integration of the genetic map and genome assembly of fugu facilitates insights into distinct features of genome evolution in teleosts and mammals.</title>
        <authorList>
            <person name="Kai W."/>
            <person name="Kikuchi K."/>
            <person name="Tohari S."/>
            <person name="Chew A.K."/>
            <person name="Tay A."/>
            <person name="Fujiwara A."/>
            <person name="Hosoya S."/>
            <person name="Suetake H."/>
            <person name="Naruse K."/>
            <person name="Brenner S."/>
            <person name="Suzuki Y."/>
            <person name="Venkatesh B."/>
        </authorList>
    </citation>
    <scope>NUCLEOTIDE SEQUENCE [LARGE SCALE GENOMIC DNA]</scope>
</reference>
<dbReference type="InterPro" id="IPR009057">
    <property type="entry name" value="Homeodomain-like_sf"/>
</dbReference>
<dbReference type="InterPro" id="IPR000327">
    <property type="entry name" value="POU_dom"/>
</dbReference>
<dbReference type="SUPFAM" id="SSF47413">
    <property type="entry name" value="lambda repressor-like DNA-binding domains"/>
    <property type="match status" value="1"/>
</dbReference>
<dbReference type="GO" id="GO:0000981">
    <property type="term" value="F:DNA-binding transcription factor activity, RNA polymerase II-specific"/>
    <property type="evidence" value="ECO:0007669"/>
    <property type="project" value="InterPro"/>
</dbReference>
<dbReference type="STRING" id="31033.ENSTRUP00000008148"/>
<sequence>MACQTFSADSFTPLALDSPLPILMHHVSSSDCLPTTSHAHSMLSPVSSGLSLGQPAKRSHMHLSTSSLGNALGNTPPSLHYPVTPCHYSNQQATYGMMTAQEMLSASISQTRILQTCAVPHPNMVSGANLQGSLTPCLYKFPDHGLSSGSCALSHGFSSLTSAFLSTDEAPGGPGVGEIKADPQGKNARDPEDVPAMDSPQIRELEMFANDFKIRRIKLGYTQTNVGEALAAVHGSEFSQTTICRFENLQLSFKNACKLKAILAKWLDEAELAGALYNDKIGMNERKRKRRTTISLGAKEALEHSFVEKSKPSSQEIARIAKGLHLEKEVVRVWFCNRRQREKRVKTSLNLSSCLNKLVSYQIKVLPSPLQRPSEHI</sequence>
<evidence type="ECO:0000256" key="1">
    <source>
        <dbReference type="ARBA" id="ARBA00003263"/>
    </source>
</evidence>
<feature type="domain" description="POU-specific" evidence="15">
    <location>
        <begin position="197"/>
        <end position="271"/>
    </location>
</feature>
<dbReference type="GO" id="GO:0005634">
    <property type="term" value="C:nucleus"/>
    <property type="evidence" value="ECO:0007669"/>
    <property type="project" value="UniProtKB-SubCell"/>
</dbReference>
<dbReference type="SMART" id="SM00352">
    <property type="entry name" value="POU"/>
    <property type="match status" value="1"/>
</dbReference>
<evidence type="ECO:0000256" key="12">
    <source>
        <dbReference type="RuleBase" id="RU000682"/>
    </source>
</evidence>
<dbReference type="SMART" id="SM00389">
    <property type="entry name" value="HOX"/>
    <property type="match status" value="1"/>
</dbReference>
<dbReference type="InterPro" id="IPR010982">
    <property type="entry name" value="Lambda_DNA-bd_dom_sf"/>
</dbReference>
<gene>
    <name evidence="16" type="primary">pou1f1</name>
</gene>
<feature type="domain" description="Homeobox" evidence="14">
    <location>
        <begin position="285"/>
        <end position="345"/>
    </location>
</feature>
<dbReference type="InterPro" id="IPR001356">
    <property type="entry name" value="HD"/>
</dbReference>
<evidence type="ECO:0000313" key="16">
    <source>
        <dbReference type="Ensembl" id="ENSTRUP00000008148.3"/>
    </source>
</evidence>
<dbReference type="GO" id="GO:0000978">
    <property type="term" value="F:RNA polymerase II cis-regulatory region sequence-specific DNA binding"/>
    <property type="evidence" value="ECO:0007669"/>
    <property type="project" value="TreeGrafter"/>
</dbReference>
<dbReference type="CDD" id="cd00086">
    <property type="entry name" value="homeodomain"/>
    <property type="match status" value="1"/>
</dbReference>
<evidence type="ECO:0000256" key="5">
    <source>
        <dbReference type="ARBA" id="ARBA00023125"/>
    </source>
</evidence>
<evidence type="ECO:0000259" key="14">
    <source>
        <dbReference type="PROSITE" id="PS50071"/>
    </source>
</evidence>
<comment type="function">
    <text evidence="1">Sequence-specific transcription factor which is part of a developmental regulatory system that provides cells with specific positional identities on the anterior-posterior axis.</text>
</comment>
<evidence type="ECO:0000256" key="13">
    <source>
        <dbReference type="RuleBase" id="RU361194"/>
    </source>
</evidence>
<dbReference type="GO" id="GO:0001708">
    <property type="term" value="P:cell fate specification"/>
    <property type="evidence" value="ECO:0007669"/>
    <property type="project" value="Ensembl"/>
</dbReference>
<dbReference type="InterPro" id="IPR050255">
    <property type="entry name" value="POU_domain_TF"/>
</dbReference>
<reference evidence="16" key="2">
    <citation type="submission" date="2025-08" db="UniProtKB">
        <authorList>
            <consortium name="Ensembl"/>
        </authorList>
    </citation>
    <scope>IDENTIFICATION</scope>
</reference>
<dbReference type="PRINTS" id="PR00028">
    <property type="entry name" value="POUDOMAIN"/>
</dbReference>
<dbReference type="PANTHER" id="PTHR11636:SF84">
    <property type="entry name" value="NETRIN-1-RELATED"/>
    <property type="match status" value="1"/>
</dbReference>
<dbReference type="Ensembl" id="ENSTRUT00000008196.3">
    <property type="protein sequence ID" value="ENSTRUP00000008148.3"/>
    <property type="gene ID" value="ENSTRUG00000003476.3"/>
</dbReference>
<evidence type="ECO:0000256" key="3">
    <source>
        <dbReference type="ARBA" id="ARBA00008811"/>
    </source>
</evidence>
<evidence type="ECO:0000313" key="17">
    <source>
        <dbReference type="Proteomes" id="UP000005226"/>
    </source>
</evidence>
<dbReference type="InterPro" id="IPR017970">
    <property type="entry name" value="Homeobox_CS"/>
</dbReference>
<feature type="DNA-binding region" description="Homeobox" evidence="11">
    <location>
        <begin position="287"/>
        <end position="346"/>
    </location>
</feature>
<proteinExistence type="inferred from homology"/>
<dbReference type="GeneTree" id="ENSGT00940000158913"/>
<dbReference type="PROSITE" id="PS00465">
    <property type="entry name" value="POU_2"/>
    <property type="match status" value="1"/>
</dbReference>
<dbReference type="PROSITE" id="PS00035">
    <property type="entry name" value="POU_1"/>
    <property type="match status" value="1"/>
</dbReference>
<dbReference type="GO" id="GO:0010557">
    <property type="term" value="P:positive regulation of macromolecule biosynthetic process"/>
    <property type="evidence" value="ECO:0007669"/>
    <property type="project" value="UniProtKB-ARBA"/>
</dbReference>
<dbReference type="AlphaFoldDB" id="H2S6X6"/>
<evidence type="ECO:0000256" key="4">
    <source>
        <dbReference type="ARBA" id="ARBA00023015"/>
    </source>
</evidence>
<keyword evidence="6 11" id="KW-0371">Homeobox</keyword>
<evidence type="ECO:0000256" key="10">
    <source>
        <dbReference type="ARBA" id="ARBA00056024"/>
    </source>
</evidence>
<comment type="function">
    <text evidence="10">Transcription factor that activates growth hormone and prolactin genes. Specifically binds to the consensus sequence 5'-TAAAT-3'.</text>
</comment>
<evidence type="ECO:0000256" key="6">
    <source>
        <dbReference type="ARBA" id="ARBA00023155"/>
    </source>
</evidence>
<dbReference type="PROSITE" id="PS00027">
    <property type="entry name" value="HOMEOBOX_1"/>
    <property type="match status" value="1"/>
</dbReference>
<accession>H2S6X6</accession>
<dbReference type="InterPro" id="IPR013847">
    <property type="entry name" value="POU"/>
</dbReference>
<dbReference type="Pfam" id="PF00157">
    <property type="entry name" value="Pou"/>
    <property type="match status" value="1"/>
</dbReference>
<dbReference type="FunFam" id="1.10.260.40:FF:000007">
    <property type="entry name" value="POU domain protein"/>
    <property type="match status" value="1"/>
</dbReference>
<dbReference type="PROSITE" id="PS50071">
    <property type="entry name" value="HOMEOBOX_2"/>
    <property type="match status" value="1"/>
</dbReference>
<dbReference type="Gene3D" id="1.10.10.60">
    <property type="entry name" value="Homeodomain-like"/>
    <property type="match status" value="1"/>
</dbReference>
<evidence type="ECO:0000259" key="15">
    <source>
        <dbReference type="PROSITE" id="PS51179"/>
    </source>
</evidence>
<evidence type="ECO:0000256" key="11">
    <source>
        <dbReference type="PROSITE-ProRule" id="PRU00108"/>
    </source>
</evidence>
<evidence type="ECO:0000256" key="8">
    <source>
        <dbReference type="ARBA" id="ARBA00023163"/>
    </source>
</evidence>
<dbReference type="OMA" id="TSHAHGM"/>
<organism evidence="16 17">
    <name type="scientific">Takifugu rubripes</name>
    <name type="common">Japanese pufferfish</name>
    <name type="synonym">Fugu rubripes</name>
    <dbReference type="NCBI Taxonomy" id="31033"/>
    <lineage>
        <taxon>Eukaryota</taxon>
        <taxon>Metazoa</taxon>
        <taxon>Chordata</taxon>
        <taxon>Craniata</taxon>
        <taxon>Vertebrata</taxon>
        <taxon>Euteleostomi</taxon>
        <taxon>Actinopterygii</taxon>
        <taxon>Neopterygii</taxon>
        <taxon>Teleostei</taxon>
        <taxon>Neoteleostei</taxon>
        <taxon>Acanthomorphata</taxon>
        <taxon>Eupercaria</taxon>
        <taxon>Tetraodontiformes</taxon>
        <taxon>Tetradontoidea</taxon>
        <taxon>Tetraodontidae</taxon>
        <taxon>Takifugu</taxon>
    </lineage>
</organism>
<name>H2S6X6_TAKRU</name>
<dbReference type="Proteomes" id="UP000005226">
    <property type="component" value="Chromosome 1"/>
</dbReference>
<reference evidence="16" key="3">
    <citation type="submission" date="2025-09" db="UniProtKB">
        <authorList>
            <consortium name="Ensembl"/>
        </authorList>
    </citation>
    <scope>IDENTIFICATION</scope>
</reference>
<evidence type="ECO:0000256" key="9">
    <source>
        <dbReference type="ARBA" id="ARBA00023242"/>
    </source>
</evidence>
<keyword evidence="4" id="KW-0805">Transcription regulation</keyword>
<dbReference type="SUPFAM" id="SSF46689">
    <property type="entry name" value="Homeodomain-like"/>
    <property type="match status" value="1"/>
</dbReference>
<evidence type="ECO:0000256" key="7">
    <source>
        <dbReference type="ARBA" id="ARBA00023159"/>
    </source>
</evidence>
<comment type="similarity">
    <text evidence="3">Belongs to the POU transcription factor family. Class-1 subfamily.</text>
</comment>
<dbReference type="PROSITE" id="PS51179">
    <property type="entry name" value="POU_3"/>
    <property type="match status" value="1"/>
</dbReference>
<keyword evidence="5 11" id="KW-0238">DNA-binding</keyword>
<protein>
    <recommendedName>
        <fullName evidence="13">POU domain protein</fullName>
    </recommendedName>
</protein>
<dbReference type="PANTHER" id="PTHR11636">
    <property type="entry name" value="POU DOMAIN"/>
    <property type="match status" value="1"/>
</dbReference>
<keyword evidence="9 11" id="KW-0539">Nucleus</keyword>